<reference evidence="2 3" key="1">
    <citation type="submission" date="2018-06" db="EMBL/GenBank/DDBJ databases">
        <authorList>
            <consortium name="Pathogen Informatics"/>
            <person name="Doyle S."/>
        </authorList>
    </citation>
    <scope>NUCLEOTIDE SEQUENCE [LARGE SCALE GENOMIC DNA]</scope>
    <source>
        <strain evidence="2 3">NCTC13093</strain>
    </source>
</reference>
<keyword evidence="3" id="KW-1185">Reference proteome</keyword>
<dbReference type="EMBL" id="UAPV01000001">
    <property type="protein sequence ID" value="SPT70545.1"/>
    <property type="molecule type" value="Genomic_DNA"/>
</dbReference>
<dbReference type="Gene3D" id="3.40.470.10">
    <property type="entry name" value="Uracil-DNA glycosylase-like domain"/>
    <property type="match status" value="1"/>
</dbReference>
<proteinExistence type="predicted"/>
<evidence type="ECO:0000313" key="2">
    <source>
        <dbReference type="EMBL" id="SPT70545.1"/>
    </source>
</evidence>
<dbReference type="InterPro" id="IPR026353">
    <property type="entry name" value="Hypoxan-DNA_Glyclase"/>
</dbReference>
<dbReference type="SUPFAM" id="SSF52141">
    <property type="entry name" value="Uracil-DNA glycosylase-like"/>
    <property type="match status" value="1"/>
</dbReference>
<organism evidence="2 3">
    <name type="scientific">Anaerobiospirillum thomasii</name>
    <dbReference type="NCBI Taxonomy" id="179995"/>
    <lineage>
        <taxon>Bacteria</taxon>
        <taxon>Pseudomonadati</taxon>
        <taxon>Pseudomonadota</taxon>
        <taxon>Gammaproteobacteria</taxon>
        <taxon>Aeromonadales</taxon>
        <taxon>Succinivibrionaceae</taxon>
        <taxon>Anaerobiospirillum</taxon>
    </lineage>
</organism>
<dbReference type="CDD" id="cd10032">
    <property type="entry name" value="UDG-F6_HDG"/>
    <property type="match status" value="1"/>
</dbReference>
<dbReference type="OrthoDB" id="9799921at2"/>
<dbReference type="NCBIfam" id="TIGR04274">
    <property type="entry name" value="hypoxanDNAglyco"/>
    <property type="match status" value="1"/>
</dbReference>
<gene>
    <name evidence="2" type="ORF">NCTC13093_01961</name>
</gene>
<dbReference type="InterPro" id="IPR005122">
    <property type="entry name" value="Uracil-DNA_glycosylase-like"/>
</dbReference>
<feature type="domain" description="Uracil-DNA glycosylase-like" evidence="1">
    <location>
        <begin position="12"/>
        <end position="155"/>
    </location>
</feature>
<dbReference type="Proteomes" id="UP000250086">
    <property type="component" value="Unassembled WGS sequence"/>
</dbReference>
<evidence type="ECO:0000259" key="1">
    <source>
        <dbReference type="Pfam" id="PF03167"/>
    </source>
</evidence>
<accession>A0A2X0V2E7</accession>
<dbReference type="Pfam" id="PF03167">
    <property type="entry name" value="UDG"/>
    <property type="match status" value="1"/>
</dbReference>
<sequence>MPSDRIYALKPYIAEGSRILLLGSMPSVRSLESGFYYMHRQNRMWQILSSFVPFEVDDSVKSRMKAADYLHLSFSDVIASCVRQGSLDSAIRDYKINDINAITDHNKSIVRIITAGSKAQSLFKKHIVLNRSDIEVLHLPSTSPANTRFSLESLKAIYKEAIVIHDN</sequence>
<dbReference type="RefSeq" id="WP_113744606.1">
    <property type="nucleotide sequence ID" value="NZ_UAPU01000005.1"/>
</dbReference>
<name>A0A2X0V2E7_9GAMM</name>
<dbReference type="AlphaFoldDB" id="A0A2X0V2E7"/>
<evidence type="ECO:0000313" key="3">
    <source>
        <dbReference type="Proteomes" id="UP000250086"/>
    </source>
</evidence>
<dbReference type="InterPro" id="IPR036895">
    <property type="entry name" value="Uracil-DNA_glycosylase-like_sf"/>
</dbReference>
<protein>
    <submittedName>
        <fullName evidence="2">G:T/U mismatch-specific DNA glycosylase</fullName>
    </submittedName>
</protein>